<dbReference type="InterPro" id="IPR011712">
    <property type="entry name" value="Sig_transdc_His_kin_sub3_dim/P"/>
</dbReference>
<dbReference type="GO" id="GO:0046983">
    <property type="term" value="F:protein dimerization activity"/>
    <property type="evidence" value="ECO:0007669"/>
    <property type="project" value="InterPro"/>
</dbReference>
<dbReference type="SUPFAM" id="SSF55874">
    <property type="entry name" value="ATPase domain of HSP90 chaperone/DNA topoisomerase II/histidine kinase"/>
    <property type="match status" value="1"/>
</dbReference>
<comment type="catalytic activity">
    <reaction evidence="1">
        <text>ATP + protein L-histidine = ADP + protein N-phospho-L-histidine.</text>
        <dbReference type="EC" id="2.7.13.3"/>
    </reaction>
</comment>
<evidence type="ECO:0000256" key="2">
    <source>
        <dbReference type="ARBA" id="ARBA00004651"/>
    </source>
</evidence>
<evidence type="ECO:0000256" key="12">
    <source>
        <dbReference type="SAM" id="Phobius"/>
    </source>
</evidence>
<evidence type="ECO:0000256" key="9">
    <source>
        <dbReference type="ARBA" id="ARBA00022989"/>
    </source>
</evidence>
<dbReference type="Gene3D" id="1.20.5.1930">
    <property type="match status" value="1"/>
</dbReference>
<accession>A0A9X2AD53</accession>
<evidence type="ECO:0000259" key="13">
    <source>
        <dbReference type="PROSITE" id="PS50885"/>
    </source>
</evidence>
<dbReference type="RefSeq" id="WP_241712765.1">
    <property type="nucleotide sequence ID" value="NZ_JALBUF010000003.1"/>
</dbReference>
<keyword evidence="7 12" id="KW-0812">Transmembrane</keyword>
<gene>
    <name evidence="14" type="primary">liaS</name>
    <name evidence="14" type="ORF">MM817_01295</name>
</gene>
<evidence type="ECO:0000256" key="6">
    <source>
        <dbReference type="ARBA" id="ARBA00022679"/>
    </source>
</evidence>
<dbReference type="SMART" id="SM00387">
    <property type="entry name" value="HATPase_c"/>
    <property type="match status" value="1"/>
</dbReference>
<keyword evidence="8 14" id="KW-0418">Kinase</keyword>
<dbReference type="AlphaFoldDB" id="A0A9X2AD53"/>
<dbReference type="SMART" id="SM00304">
    <property type="entry name" value="HAMP"/>
    <property type="match status" value="1"/>
</dbReference>
<evidence type="ECO:0000256" key="5">
    <source>
        <dbReference type="ARBA" id="ARBA00022553"/>
    </source>
</evidence>
<dbReference type="InterPro" id="IPR050482">
    <property type="entry name" value="Sensor_HK_TwoCompSys"/>
</dbReference>
<comment type="caution">
    <text evidence="14">The sequence shown here is derived from an EMBL/GenBank/DDBJ whole genome shotgun (WGS) entry which is preliminary data.</text>
</comment>
<comment type="subcellular location">
    <subcellularLocation>
        <location evidence="2">Cell membrane</location>
        <topology evidence="2">Multi-pass membrane protein</topology>
    </subcellularLocation>
</comment>
<organism evidence="14 15">
    <name type="scientific">Sulfoacidibacillus ferrooxidans</name>
    <dbReference type="NCBI Taxonomy" id="2005001"/>
    <lineage>
        <taxon>Bacteria</taxon>
        <taxon>Bacillati</taxon>
        <taxon>Bacillota</taxon>
        <taxon>Bacilli</taxon>
        <taxon>Bacillales</taxon>
        <taxon>Alicyclobacillaceae</taxon>
        <taxon>Sulfoacidibacillus</taxon>
    </lineage>
</organism>
<keyword evidence="4" id="KW-1003">Cell membrane</keyword>
<dbReference type="InterPro" id="IPR036890">
    <property type="entry name" value="HATPase_C_sf"/>
</dbReference>
<dbReference type="PROSITE" id="PS50885">
    <property type="entry name" value="HAMP"/>
    <property type="match status" value="1"/>
</dbReference>
<sequence length="331" mass="36649">MTLRTTFMAMSATLALGGFGLGTLLWNLHVRWDVDIILCLILFILAMAVGFAFAQGYRRRLADIEEATTLLGLGRLQYRIATFGKADEVDRLALGFNQMGETLEQQVAQLQALAEENRRLAGDAERAATMEERQRLARDLHDSVSQQLFALAMLAEAAVAHSISNSSEIVGDLSMIAELAHAAQREMRGLLLHLRPIDLEGRSFIEAAGIFLQAVQERHGLVVQFSCRVEADIPPIIEEQLFRILQEAVSNTLKHAVATLLVVQLLEQPAAYEFSVSDDGQGLTSAPKLLTDSYGIRMMRERVGRLGGRLELLARYPGLTVSVVIPRRREN</sequence>
<keyword evidence="9 12" id="KW-1133">Transmembrane helix</keyword>
<dbReference type="Gene3D" id="3.30.565.10">
    <property type="entry name" value="Histidine kinase-like ATPase, C-terminal domain"/>
    <property type="match status" value="1"/>
</dbReference>
<keyword evidence="10" id="KW-0902">Two-component regulatory system</keyword>
<dbReference type="CDD" id="cd16917">
    <property type="entry name" value="HATPase_UhpB-NarQ-NarX-like"/>
    <property type="match status" value="1"/>
</dbReference>
<dbReference type="PANTHER" id="PTHR24421">
    <property type="entry name" value="NITRATE/NITRITE SENSOR PROTEIN NARX-RELATED"/>
    <property type="match status" value="1"/>
</dbReference>
<feature type="transmembrane region" description="Helical" evidence="12">
    <location>
        <begin position="34"/>
        <end position="54"/>
    </location>
</feature>
<dbReference type="InterPro" id="IPR003660">
    <property type="entry name" value="HAMP_dom"/>
</dbReference>
<dbReference type="PANTHER" id="PTHR24421:SF37">
    <property type="entry name" value="SENSOR HISTIDINE KINASE NARS"/>
    <property type="match status" value="1"/>
</dbReference>
<keyword evidence="5" id="KW-0597">Phosphoprotein</keyword>
<evidence type="ECO:0000256" key="8">
    <source>
        <dbReference type="ARBA" id="ARBA00022777"/>
    </source>
</evidence>
<evidence type="ECO:0000256" key="7">
    <source>
        <dbReference type="ARBA" id="ARBA00022692"/>
    </source>
</evidence>
<dbReference type="Pfam" id="PF07730">
    <property type="entry name" value="HisKA_3"/>
    <property type="match status" value="1"/>
</dbReference>
<evidence type="ECO:0000256" key="10">
    <source>
        <dbReference type="ARBA" id="ARBA00023012"/>
    </source>
</evidence>
<protein>
    <recommendedName>
        <fullName evidence="3">histidine kinase</fullName>
        <ecNumber evidence="3">2.7.13.3</ecNumber>
    </recommendedName>
</protein>
<dbReference type="Gene3D" id="6.10.340.10">
    <property type="match status" value="1"/>
</dbReference>
<keyword evidence="11 12" id="KW-0472">Membrane</keyword>
<evidence type="ECO:0000256" key="1">
    <source>
        <dbReference type="ARBA" id="ARBA00000085"/>
    </source>
</evidence>
<evidence type="ECO:0000256" key="11">
    <source>
        <dbReference type="ARBA" id="ARBA00023136"/>
    </source>
</evidence>
<feature type="domain" description="HAMP" evidence="13">
    <location>
        <begin position="55"/>
        <end position="108"/>
    </location>
</feature>
<feature type="transmembrane region" description="Helical" evidence="12">
    <location>
        <begin position="7"/>
        <end position="28"/>
    </location>
</feature>
<dbReference type="GO" id="GO:0000155">
    <property type="term" value="F:phosphorelay sensor kinase activity"/>
    <property type="evidence" value="ECO:0007669"/>
    <property type="project" value="InterPro"/>
</dbReference>
<name>A0A9X2AD53_9BACL</name>
<dbReference type="GO" id="GO:0005886">
    <property type="term" value="C:plasma membrane"/>
    <property type="evidence" value="ECO:0007669"/>
    <property type="project" value="UniProtKB-SubCell"/>
</dbReference>
<dbReference type="EMBL" id="JALBUF010000003">
    <property type="protein sequence ID" value="MCI0183025.1"/>
    <property type="molecule type" value="Genomic_DNA"/>
</dbReference>
<evidence type="ECO:0000313" key="15">
    <source>
        <dbReference type="Proteomes" id="UP001139263"/>
    </source>
</evidence>
<keyword evidence="15" id="KW-1185">Reference proteome</keyword>
<dbReference type="InterPro" id="IPR003594">
    <property type="entry name" value="HATPase_dom"/>
</dbReference>
<dbReference type="EC" id="2.7.13.3" evidence="3"/>
<dbReference type="Proteomes" id="UP001139263">
    <property type="component" value="Unassembled WGS sequence"/>
</dbReference>
<reference evidence="14" key="1">
    <citation type="submission" date="2022-03" db="EMBL/GenBank/DDBJ databases">
        <title>Draft Genome Sequence of Firmicute Strain S0AB, a Heterotrophic Iron/Sulfur-Oxidizing Extreme Acidophile.</title>
        <authorList>
            <person name="Vergara E."/>
            <person name="Pakostova E."/>
            <person name="Johnson D.B."/>
            <person name="Holmes D.S."/>
        </authorList>
    </citation>
    <scope>NUCLEOTIDE SEQUENCE</scope>
    <source>
        <strain evidence="14">S0AB</strain>
    </source>
</reference>
<evidence type="ECO:0000313" key="14">
    <source>
        <dbReference type="EMBL" id="MCI0183025.1"/>
    </source>
</evidence>
<keyword evidence="6 14" id="KW-0808">Transferase</keyword>
<dbReference type="CDD" id="cd06225">
    <property type="entry name" value="HAMP"/>
    <property type="match status" value="1"/>
</dbReference>
<evidence type="ECO:0000256" key="3">
    <source>
        <dbReference type="ARBA" id="ARBA00012438"/>
    </source>
</evidence>
<evidence type="ECO:0000256" key="4">
    <source>
        <dbReference type="ARBA" id="ARBA00022475"/>
    </source>
</evidence>
<dbReference type="Pfam" id="PF00672">
    <property type="entry name" value="HAMP"/>
    <property type="match status" value="1"/>
</dbReference>
<proteinExistence type="predicted"/>